<dbReference type="EC" id="2.3.2.23" evidence="2"/>
<gene>
    <name evidence="15" type="ORF">BIW11_05922</name>
</gene>
<dbReference type="CDD" id="cd23799">
    <property type="entry name" value="UBCc_UBE2J"/>
    <property type="match status" value="1"/>
</dbReference>
<keyword evidence="5" id="KW-0547">Nucleotide-binding</keyword>
<organism evidence="15 16">
    <name type="scientific">Tropilaelaps mercedesae</name>
    <dbReference type="NCBI Taxonomy" id="418985"/>
    <lineage>
        <taxon>Eukaryota</taxon>
        <taxon>Metazoa</taxon>
        <taxon>Ecdysozoa</taxon>
        <taxon>Arthropoda</taxon>
        <taxon>Chelicerata</taxon>
        <taxon>Arachnida</taxon>
        <taxon>Acari</taxon>
        <taxon>Parasitiformes</taxon>
        <taxon>Mesostigmata</taxon>
        <taxon>Gamasina</taxon>
        <taxon>Dermanyssoidea</taxon>
        <taxon>Laelapidae</taxon>
        <taxon>Tropilaelaps</taxon>
    </lineage>
</organism>
<keyword evidence="16" id="KW-1185">Reference proteome</keyword>
<dbReference type="GO" id="GO:0061631">
    <property type="term" value="F:ubiquitin conjugating enzyme activity"/>
    <property type="evidence" value="ECO:0007669"/>
    <property type="project" value="UniProtKB-EC"/>
</dbReference>
<dbReference type="PANTHER" id="PTHR24067">
    <property type="entry name" value="UBIQUITIN-CONJUGATING ENZYME E2"/>
    <property type="match status" value="1"/>
</dbReference>
<dbReference type="AlphaFoldDB" id="A0A1V9Y0A2"/>
<dbReference type="GO" id="GO:0005524">
    <property type="term" value="F:ATP binding"/>
    <property type="evidence" value="ECO:0007669"/>
    <property type="project" value="UniProtKB-KW"/>
</dbReference>
<evidence type="ECO:0000313" key="15">
    <source>
        <dbReference type="EMBL" id="OQR79176.1"/>
    </source>
</evidence>
<keyword evidence="3" id="KW-0808">Transferase</keyword>
<evidence type="ECO:0000256" key="4">
    <source>
        <dbReference type="ARBA" id="ARBA00022692"/>
    </source>
</evidence>
<dbReference type="InterPro" id="IPR000608">
    <property type="entry name" value="UBC"/>
</dbReference>
<dbReference type="EMBL" id="MNPL01001415">
    <property type="protein sequence ID" value="OQR79176.1"/>
    <property type="molecule type" value="Genomic_DNA"/>
</dbReference>
<keyword evidence="4 13" id="KW-0812">Transmembrane</keyword>
<dbReference type="PROSITE" id="PS50127">
    <property type="entry name" value="UBC_2"/>
    <property type="match status" value="1"/>
</dbReference>
<dbReference type="InterPro" id="IPR016135">
    <property type="entry name" value="UBQ-conjugating_enzyme/RWD"/>
</dbReference>
<keyword evidence="8" id="KW-0067">ATP-binding</keyword>
<evidence type="ECO:0000256" key="1">
    <source>
        <dbReference type="ARBA" id="ARBA00004586"/>
    </source>
</evidence>
<dbReference type="OrthoDB" id="1158011at2759"/>
<reference evidence="15 16" key="1">
    <citation type="journal article" date="2017" name="Gigascience">
        <title>Draft genome of the honey bee ectoparasitic mite, Tropilaelaps mercedesae, is shaped by the parasitic life history.</title>
        <authorList>
            <person name="Dong X."/>
            <person name="Armstrong S.D."/>
            <person name="Xia D."/>
            <person name="Makepeace B.L."/>
            <person name="Darby A.C."/>
            <person name="Kadowaki T."/>
        </authorList>
    </citation>
    <scope>NUCLEOTIDE SEQUENCE [LARGE SCALE GENOMIC DNA]</scope>
    <source>
        <strain evidence="15">Wuxi-XJTLU</strain>
    </source>
</reference>
<sequence length="224" mass="25440">MMKTATLRLKQDYMRLAKEPIPYVCTMPVPDNILEWHYVVFGAPETPYEGGFYHGKLVFPQEFPFKPPSIYMSTPNGRFKTNTRLCLSISDFHPETWNPTWSAGPILLGLQSFMCEGTPTLGSVESSDHEKRLLAEQSVEFNLRDRQFCELFPKIAEECREIRDTREAERRKLEALMPPVIASGVNQMQSSLVAAFTNLCVVVGFAAFAFVVKYVITLSGKDQE</sequence>
<evidence type="ECO:0000256" key="2">
    <source>
        <dbReference type="ARBA" id="ARBA00012486"/>
    </source>
</evidence>
<dbReference type="Pfam" id="PF00179">
    <property type="entry name" value="UQ_con"/>
    <property type="match status" value="1"/>
</dbReference>
<evidence type="ECO:0000313" key="16">
    <source>
        <dbReference type="Proteomes" id="UP000192247"/>
    </source>
</evidence>
<dbReference type="InParanoid" id="A0A1V9Y0A2"/>
<evidence type="ECO:0000256" key="7">
    <source>
        <dbReference type="ARBA" id="ARBA00022824"/>
    </source>
</evidence>
<comment type="caution">
    <text evidence="15">The sequence shown here is derived from an EMBL/GenBank/DDBJ whole genome shotgun (WGS) entry which is preliminary data.</text>
</comment>
<evidence type="ECO:0000256" key="3">
    <source>
        <dbReference type="ARBA" id="ARBA00022679"/>
    </source>
</evidence>
<evidence type="ECO:0000256" key="13">
    <source>
        <dbReference type="SAM" id="Phobius"/>
    </source>
</evidence>
<keyword evidence="7" id="KW-0256">Endoplasmic reticulum</keyword>
<dbReference type="FunCoup" id="A0A1V9Y0A2">
    <property type="interactions" value="2205"/>
</dbReference>
<evidence type="ECO:0000256" key="5">
    <source>
        <dbReference type="ARBA" id="ARBA00022741"/>
    </source>
</evidence>
<protein>
    <recommendedName>
        <fullName evidence="12">Ubiquitin-conjugating enzyme E2 J2</fullName>
        <ecNumber evidence="2">2.3.2.23</ecNumber>
    </recommendedName>
</protein>
<dbReference type="Gene3D" id="3.10.110.10">
    <property type="entry name" value="Ubiquitin Conjugating Enzyme"/>
    <property type="match status" value="1"/>
</dbReference>
<accession>A0A1V9Y0A2</accession>
<evidence type="ECO:0000259" key="14">
    <source>
        <dbReference type="PROSITE" id="PS50127"/>
    </source>
</evidence>
<evidence type="ECO:0000256" key="11">
    <source>
        <dbReference type="ARBA" id="ARBA00054775"/>
    </source>
</evidence>
<dbReference type="STRING" id="418985.A0A1V9Y0A2"/>
<proteinExistence type="predicted"/>
<feature type="domain" description="UBC core" evidence="14">
    <location>
        <begin position="4"/>
        <end position="154"/>
    </location>
</feature>
<dbReference type="Proteomes" id="UP000192247">
    <property type="component" value="Unassembled WGS sequence"/>
</dbReference>
<evidence type="ECO:0000256" key="6">
    <source>
        <dbReference type="ARBA" id="ARBA00022786"/>
    </source>
</evidence>
<evidence type="ECO:0000256" key="8">
    <source>
        <dbReference type="ARBA" id="ARBA00022840"/>
    </source>
</evidence>
<dbReference type="GO" id="GO:0005789">
    <property type="term" value="C:endoplasmic reticulum membrane"/>
    <property type="evidence" value="ECO:0007669"/>
    <property type="project" value="UniProtKB-SubCell"/>
</dbReference>
<comment type="function">
    <text evidence="11">Catalyzes the covalent attachment of ubiquitin to other proteins. Seems to function in the selective degradation of misfolded membrane proteins from the endoplasmic reticulum (ERAD). In cooperation with the GATOR2 complex, catalyzes 'Lys-6'-linked ubiquitination of NPRL2.</text>
</comment>
<dbReference type="SUPFAM" id="SSF54495">
    <property type="entry name" value="UBC-like"/>
    <property type="match status" value="1"/>
</dbReference>
<dbReference type="SMART" id="SM00212">
    <property type="entry name" value="UBCc"/>
    <property type="match status" value="1"/>
</dbReference>
<dbReference type="FunFam" id="3.10.110.10:FF:000023">
    <property type="entry name" value="Ubiquitin-conjugating enzyme E2 J2"/>
    <property type="match status" value="1"/>
</dbReference>
<name>A0A1V9Y0A2_9ACAR</name>
<keyword evidence="6" id="KW-0833">Ubl conjugation pathway</keyword>
<evidence type="ECO:0000256" key="10">
    <source>
        <dbReference type="ARBA" id="ARBA00023136"/>
    </source>
</evidence>
<evidence type="ECO:0000256" key="9">
    <source>
        <dbReference type="ARBA" id="ARBA00022989"/>
    </source>
</evidence>
<evidence type="ECO:0000256" key="12">
    <source>
        <dbReference type="ARBA" id="ARBA00073320"/>
    </source>
</evidence>
<comment type="subcellular location">
    <subcellularLocation>
        <location evidence="1">Endoplasmic reticulum membrane</location>
    </subcellularLocation>
</comment>
<feature type="transmembrane region" description="Helical" evidence="13">
    <location>
        <begin position="192"/>
        <end position="216"/>
    </location>
</feature>
<keyword evidence="9 13" id="KW-1133">Transmembrane helix</keyword>
<dbReference type="InterPro" id="IPR050113">
    <property type="entry name" value="Ub_conjugating_enzyme"/>
</dbReference>
<keyword evidence="10 13" id="KW-0472">Membrane</keyword>